<name>D3HK83_LEGLN</name>
<dbReference type="KEGG" id="llo:LLO_2426"/>
<reference evidence="1 2" key="1">
    <citation type="journal article" date="2010" name="PLoS Genet.">
        <title>Analysis of the Legionella longbeachae genome and transcriptome uncovers unique strategies to cause Legionnaires' disease.</title>
        <authorList>
            <person name="Cazalet C."/>
            <person name="Gomez-Valero L."/>
            <person name="Rusniok C."/>
            <person name="Lomma M."/>
            <person name="Dervins-Ravault D."/>
            <person name="Newton H."/>
            <person name="Sansom F."/>
            <person name="Jarraud S."/>
            <person name="Zidane N."/>
            <person name="Ma L."/>
            <person name="Bouchier C."/>
            <person name="Etienne J."/>
            <person name="Hartland E."/>
            <person name="Buchrieser C."/>
        </authorList>
    </citation>
    <scope>NUCLEOTIDE SEQUENCE [LARGE SCALE GENOMIC DNA]</scope>
    <source>
        <strain evidence="1 2">NSW150</strain>
    </source>
</reference>
<proteinExistence type="predicted"/>
<dbReference type="OrthoDB" id="5653832at2"/>
<dbReference type="eggNOG" id="ENOG5031I4P">
    <property type="taxonomic scope" value="Bacteria"/>
</dbReference>
<dbReference type="EMBL" id="FN650140">
    <property type="protein sequence ID" value="CBJ12845.1"/>
    <property type="molecule type" value="Genomic_DNA"/>
</dbReference>
<dbReference type="HOGENOM" id="CLU_2142763_0_0_6"/>
<evidence type="ECO:0000313" key="1">
    <source>
        <dbReference type="EMBL" id="CBJ12845.1"/>
    </source>
</evidence>
<organism evidence="1 2">
    <name type="scientific">Legionella longbeachae serogroup 1 (strain NSW150)</name>
    <dbReference type="NCBI Taxonomy" id="661367"/>
    <lineage>
        <taxon>Bacteria</taxon>
        <taxon>Pseudomonadati</taxon>
        <taxon>Pseudomonadota</taxon>
        <taxon>Gammaproteobacteria</taxon>
        <taxon>Legionellales</taxon>
        <taxon>Legionellaceae</taxon>
        <taxon>Legionella</taxon>
    </lineage>
</organism>
<accession>D3HK83</accession>
<protein>
    <submittedName>
        <fullName evidence="1">Uncharacterized protein</fullName>
    </submittedName>
</protein>
<dbReference type="Proteomes" id="UP000001060">
    <property type="component" value="Chromosome"/>
</dbReference>
<dbReference type="AlphaFoldDB" id="D3HK83"/>
<evidence type="ECO:0000313" key="2">
    <source>
        <dbReference type="Proteomes" id="UP000001060"/>
    </source>
</evidence>
<gene>
    <name evidence="1" type="ordered locus">LLO_2426</name>
</gene>
<keyword evidence="2" id="KW-1185">Reference proteome</keyword>
<dbReference type="GeneID" id="40926625"/>
<sequence length="113" mass="13153">MHPLKKQYANGVLNLLNLMCQKATENKKNVAIEEVLHISKNDANEIVKKVIIALPDSYFYNANSIMLYDMLGFISKNIFFFQAQENINDENYAYHLIGFINSLIRDISVRYYI</sequence>
<dbReference type="RefSeq" id="WP_003635908.1">
    <property type="nucleotide sequence ID" value="NC_013861.1"/>
</dbReference>
<dbReference type="STRING" id="661367.LLO_2426"/>